<comment type="similarity">
    <text evidence="1 4">Belongs to the heat shock protein 70 family.</text>
</comment>
<feature type="coiled-coil region" evidence="5">
    <location>
        <begin position="466"/>
        <end position="508"/>
    </location>
</feature>
<evidence type="ECO:0000256" key="3">
    <source>
        <dbReference type="ARBA" id="ARBA00022840"/>
    </source>
</evidence>
<name>A0A673BVB3_9TELE</name>
<reference evidence="6" key="2">
    <citation type="submission" date="2025-08" db="UniProtKB">
        <authorList>
            <consortium name="Ensembl"/>
        </authorList>
    </citation>
    <scope>IDENTIFICATION</scope>
</reference>
<dbReference type="InterPro" id="IPR029047">
    <property type="entry name" value="HSP70_peptide-bd_sf"/>
</dbReference>
<dbReference type="Proteomes" id="UP000472271">
    <property type="component" value="Chromosome 10"/>
</dbReference>
<dbReference type="GO" id="GO:0140662">
    <property type="term" value="F:ATP-dependent protein folding chaperone"/>
    <property type="evidence" value="ECO:0007669"/>
    <property type="project" value="InterPro"/>
</dbReference>
<dbReference type="PANTHER" id="PTHR19375">
    <property type="entry name" value="HEAT SHOCK PROTEIN 70KDA"/>
    <property type="match status" value="1"/>
</dbReference>
<dbReference type="FunFam" id="2.60.34.10:FF:000014">
    <property type="entry name" value="Chaperone protein DnaK HSP70"/>
    <property type="match status" value="1"/>
</dbReference>
<evidence type="ECO:0000313" key="6">
    <source>
        <dbReference type="Ensembl" id="ENSSORP00005046826.1"/>
    </source>
</evidence>
<evidence type="ECO:0000256" key="2">
    <source>
        <dbReference type="ARBA" id="ARBA00022741"/>
    </source>
</evidence>
<evidence type="ECO:0000256" key="5">
    <source>
        <dbReference type="SAM" id="Coils"/>
    </source>
</evidence>
<dbReference type="InterPro" id="IPR018181">
    <property type="entry name" value="Heat_shock_70_CS"/>
</dbReference>
<dbReference type="CDD" id="cd11733">
    <property type="entry name" value="ASKHA_NBD_HSP70_HSPA9"/>
    <property type="match status" value="1"/>
</dbReference>
<evidence type="ECO:0000256" key="1">
    <source>
        <dbReference type="ARBA" id="ARBA00007381"/>
    </source>
</evidence>
<dbReference type="InterPro" id="IPR043129">
    <property type="entry name" value="ATPase_NBD"/>
</dbReference>
<dbReference type="Gene3D" id="3.30.420.40">
    <property type="match status" value="3"/>
</dbReference>
<dbReference type="PROSITE" id="PS01036">
    <property type="entry name" value="HSP70_3"/>
    <property type="match status" value="1"/>
</dbReference>
<dbReference type="InterPro" id="IPR013126">
    <property type="entry name" value="Hsp_70_fam"/>
</dbReference>
<evidence type="ECO:0008006" key="8">
    <source>
        <dbReference type="Google" id="ProtNLM"/>
    </source>
</evidence>
<reference evidence="6" key="1">
    <citation type="submission" date="2019-06" db="EMBL/GenBank/DDBJ databases">
        <authorList>
            <consortium name="Wellcome Sanger Institute Data Sharing"/>
        </authorList>
    </citation>
    <scope>NUCLEOTIDE SEQUENCE [LARGE SCALE GENOMIC DNA]</scope>
</reference>
<dbReference type="Gene3D" id="2.60.34.10">
    <property type="entry name" value="Substrate Binding Domain Of DNAk, Chain A, domain 1"/>
    <property type="match status" value="1"/>
</dbReference>
<dbReference type="NCBIfam" id="NF001413">
    <property type="entry name" value="PRK00290.1"/>
    <property type="match status" value="1"/>
</dbReference>
<keyword evidence="7" id="KW-1185">Reference proteome</keyword>
<organism evidence="6 7">
    <name type="scientific">Sphaeramia orbicularis</name>
    <name type="common">orbiculate cardinalfish</name>
    <dbReference type="NCBI Taxonomy" id="375764"/>
    <lineage>
        <taxon>Eukaryota</taxon>
        <taxon>Metazoa</taxon>
        <taxon>Chordata</taxon>
        <taxon>Craniata</taxon>
        <taxon>Vertebrata</taxon>
        <taxon>Euteleostomi</taxon>
        <taxon>Actinopterygii</taxon>
        <taxon>Neopterygii</taxon>
        <taxon>Teleostei</taxon>
        <taxon>Neoteleostei</taxon>
        <taxon>Acanthomorphata</taxon>
        <taxon>Gobiaria</taxon>
        <taxon>Kurtiformes</taxon>
        <taxon>Apogonoidei</taxon>
        <taxon>Apogonidae</taxon>
        <taxon>Apogoninae</taxon>
        <taxon>Sphaeramia</taxon>
    </lineage>
</organism>
<sequence>MEGKQAKVLENAEGARTTPSVIAFTADGERLVGMPAKRQAVTNPQNTLYATKRLIGRRYDDPEVQKDLKNVPYKIVRASNGDAWVEAHGKMYSPSQAGAFVLMKMKETAGTTDSATKDAGQIAGLNVLRVINEPTAAALAYGLDKTQDKIIAVYDLGGGTFDISVLEIQKGVFEVKSTNGDTFLGGEDFDQHLLQHIVKEFKRESGVDLMKDNMALQRVREAAEKAKCELSSSLQTDINLPYLTMDASGPKHLNMKLTRAQFESIVADLIRRTVAPCQKAMQDAEVSKGDIGEVLLVGGMSRMPKVQQTVQDLFGRAPSKSVNPDEAVAIGAAIQGGVLAGDVTDVLLLDVTPLSLGIETLGGVFTKLINRNTTIPTKKSQVFSTAADGQTQVEIKVCQGEREMAADNKVLGQFTLVGIPPAPRGVPQIEVTFDIDANGIVHVSAKDKGTGREQQIVIQSSGGLSKDDIENMVKNAERYAEEDRRRKCTKLKEEISKVRDLLANKDSETGENIKQAASTLQQASLKLFEMAYKKVGGHFHTTDVVRVCK</sequence>
<dbReference type="Gene3D" id="3.30.30.30">
    <property type="match status" value="1"/>
</dbReference>
<dbReference type="FunFam" id="3.30.30.30:FF:000003">
    <property type="entry name" value="Heat shock protein 9"/>
    <property type="match status" value="1"/>
</dbReference>
<dbReference type="AlphaFoldDB" id="A0A673BVB3"/>
<dbReference type="PROSITE" id="PS00329">
    <property type="entry name" value="HSP70_2"/>
    <property type="match status" value="1"/>
</dbReference>
<keyword evidence="3 4" id="KW-0067">ATP-binding</keyword>
<evidence type="ECO:0000256" key="4">
    <source>
        <dbReference type="RuleBase" id="RU003322"/>
    </source>
</evidence>
<dbReference type="SUPFAM" id="SSF100920">
    <property type="entry name" value="Heat shock protein 70kD (HSP70), peptide-binding domain"/>
    <property type="match status" value="1"/>
</dbReference>
<accession>A0A673BVB3</accession>
<keyword evidence="2 4" id="KW-0547">Nucleotide-binding</keyword>
<dbReference type="PRINTS" id="PR00301">
    <property type="entry name" value="HEATSHOCK70"/>
</dbReference>
<dbReference type="Pfam" id="PF00012">
    <property type="entry name" value="HSP70"/>
    <property type="match status" value="2"/>
</dbReference>
<gene>
    <name evidence="6" type="primary">hspa9</name>
</gene>
<dbReference type="FunFam" id="3.90.640.10:FF:000003">
    <property type="entry name" value="Molecular chaperone DnaK"/>
    <property type="match status" value="1"/>
</dbReference>
<protein>
    <recommendedName>
        <fullName evidence="8">75 kDa glucose-regulated protein</fullName>
    </recommendedName>
</protein>
<keyword evidence="5" id="KW-0175">Coiled coil</keyword>
<dbReference type="FunFam" id="3.30.420.40:FF:000020">
    <property type="entry name" value="Chaperone protein HscA homolog"/>
    <property type="match status" value="1"/>
</dbReference>
<dbReference type="Ensembl" id="ENSSORT00005047994.1">
    <property type="protein sequence ID" value="ENSSORP00005046826.1"/>
    <property type="gene ID" value="ENSSORG00005021212.1"/>
</dbReference>
<dbReference type="Gene3D" id="3.90.640.10">
    <property type="entry name" value="Actin, Chain A, domain 4"/>
    <property type="match status" value="1"/>
</dbReference>
<dbReference type="SUPFAM" id="SSF53067">
    <property type="entry name" value="Actin-like ATPase domain"/>
    <property type="match status" value="2"/>
</dbReference>
<proteinExistence type="inferred from homology"/>
<reference evidence="6" key="3">
    <citation type="submission" date="2025-09" db="UniProtKB">
        <authorList>
            <consortium name="Ensembl"/>
        </authorList>
    </citation>
    <scope>IDENTIFICATION</scope>
</reference>
<evidence type="ECO:0000313" key="7">
    <source>
        <dbReference type="Proteomes" id="UP000472271"/>
    </source>
</evidence>
<dbReference type="GO" id="GO:0005524">
    <property type="term" value="F:ATP binding"/>
    <property type="evidence" value="ECO:0007669"/>
    <property type="project" value="UniProtKB-KW"/>
</dbReference>